<dbReference type="InterPro" id="IPR015019">
    <property type="entry name" value="LAMTOR3"/>
</dbReference>
<dbReference type="SMART" id="SM01278">
    <property type="entry name" value="MAPKK1_Int"/>
    <property type="match status" value="1"/>
</dbReference>
<keyword evidence="3" id="KW-1185">Reference proteome</keyword>
<dbReference type="Gene3D" id="3.30.450.30">
    <property type="entry name" value="Dynein light chain 2a, cytoplasmic"/>
    <property type="match status" value="1"/>
</dbReference>
<proteinExistence type="inferred from homology"/>
<dbReference type="GeneID" id="17259312"/>
<sequence>MPADSSFDQLLGRLEGVKTVLVCDPEGAILLCAGDASCEPRLQRLSATYSQTADHTSKLGLGKSRHMTAFCDDCAVVHASCSPIVLSLLVHAGADVAPILDALPELVESLAPLQQAVERLLSQNSRD</sequence>
<name>A0A0D3IB07_EMIH1</name>
<dbReference type="KEGG" id="ehx:EMIHUDRAFT_422070"/>
<dbReference type="GO" id="GO:0071986">
    <property type="term" value="C:Ragulator complex"/>
    <property type="evidence" value="ECO:0007669"/>
    <property type="project" value="TreeGrafter"/>
</dbReference>
<evidence type="ECO:0000313" key="2">
    <source>
        <dbReference type="EnsemblProtists" id="EOD08442"/>
    </source>
</evidence>
<dbReference type="EnsemblProtists" id="EOD13130">
    <property type="protein sequence ID" value="EOD13130"/>
    <property type="gene ID" value="EMIHUDRAFT_422070"/>
</dbReference>
<evidence type="ECO:0000256" key="1">
    <source>
        <dbReference type="ARBA" id="ARBA00005356"/>
    </source>
</evidence>
<reference evidence="3" key="1">
    <citation type="journal article" date="2013" name="Nature">
        <title>Pan genome of the phytoplankton Emiliania underpins its global distribution.</title>
        <authorList>
            <person name="Read B.A."/>
            <person name="Kegel J."/>
            <person name="Klute M.J."/>
            <person name="Kuo A."/>
            <person name="Lefebvre S.C."/>
            <person name="Maumus F."/>
            <person name="Mayer C."/>
            <person name="Miller J."/>
            <person name="Monier A."/>
            <person name="Salamov A."/>
            <person name="Young J."/>
            <person name="Aguilar M."/>
            <person name="Claverie J.M."/>
            <person name="Frickenhaus S."/>
            <person name="Gonzalez K."/>
            <person name="Herman E.K."/>
            <person name="Lin Y.C."/>
            <person name="Napier J."/>
            <person name="Ogata H."/>
            <person name="Sarno A.F."/>
            <person name="Shmutz J."/>
            <person name="Schroeder D."/>
            <person name="de Vargas C."/>
            <person name="Verret F."/>
            <person name="von Dassow P."/>
            <person name="Valentin K."/>
            <person name="Van de Peer Y."/>
            <person name="Wheeler G."/>
            <person name="Dacks J.B."/>
            <person name="Delwiche C.F."/>
            <person name="Dyhrman S.T."/>
            <person name="Glockner G."/>
            <person name="John U."/>
            <person name="Richards T."/>
            <person name="Worden A.Z."/>
            <person name="Zhang X."/>
            <person name="Grigoriev I.V."/>
            <person name="Allen A.E."/>
            <person name="Bidle K."/>
            <person name="Borodovsky M."/>
            <person name="Bowler C."/>
            <person name="Brownlee C."/>
            <person name="Cock J.M."/>
            <person name="Elias M."/>
            <person name="Gladyshev V.N."/>
            <person name="Groth M."/>
            <person name="Guda C."/>
            <person name="Hadaegh A."/>
            <person name="Iglesias-Rodriguez M.D."/>
            <person name="Jenkins J."/>
            <person name="Jones B.M."/>
            <person name="Lawson T."/>
            <person name="Leese F."/>
            <person name="Lindquist E."/>
            <person name="Lobanov A."/>
            <person name="Lomsadze A."/>
            <person name="Malik S.B."/>
            <person name="Marsh M.E."/>
            <person name="Mackinder L."/>
            <person name="Mock T."/>
            <person name="Mueller-Roeber B."/>
            <person name="Pagarete A."/>
            <person name="Parker M."/>
            <person name="Probert I."/>
            <person name="Quesneville H."/>
            <person name="Raines C."/>
            <person name="Rensing S.A."/>
            <person name="Riano-Pachon D.M."/>
            <person name="Richier S."/>
            <person name="Rokitta S."/>
            <person name="Shiraiwa Y."/>
            <person name="Soanes D.M."/>
            <person name="van der Giezen M."/>
            <person name="Wahlund T.M."/>
            <person name="Williams B."/>
            <person name="Wilson W."/>
            <person name="Wolfe G."/>
            <person name="Wurch L.L."/>
        </authorList>
    </citation>
    <scope>NUCLEOTIDE SEQUENCE</scope>
</reference>
<dbReference type="PaxDb" id="2903-EOD08442"/>
<organism evidence="2 3">
    <name type="scientific">Emiliania huxleyi (strain CCMP1516)</name>
    <dbReference type="NCBI Taxonomy" id="280463"/>
    <lineage>
        <taxon>Eukaryota</taxon>
        <taxon>Haptista</taxon>
        <taxon>Haptophyta</taxon>
        <taxon>Prymnesiophyceae</taxon>
        <taxon>Isochrysidales</taxon>
        <taxon>Noelaerhabdaceae</taxon>
        <taxon>Emiliania</taxon>
    </lineage>
</organism>
<dbReference type="RefSeq" id="XP_005765559.1">
    <property type="nucleotide sequence ID" value="XM_005765502.1"/>
</dbReference>
<accession>A0A0D3IB07</accession>
<dbReference type="RefSeq" id="XP_005760871.1">
    <property type="nucleotide sequence ID" value="XM_005760814.1"/>
</dbReference>
<evidence type="ECO:0008006" key="4">
    <source>
        <dbReference type="Google" id="ProtNLM"/>
    </source>
</evidence>
<dbReference type="HOGENOM" id="CLU_1974697_0_0_1"/>
<dbReference type="AlphaFoldDB" id="A0A0D3IB07"/>
<dbReference type="EnsemblProtists" id="EOD08442">
    <property type="protein sequence ID" value="EOD08442"/>
    <property type="gene ID" value="EMIHUDRAFT_374437"/>
</dbReference>
<protein>
    <recommendedName>
        <fullName evidence="4">Roadblock/LAMTOR2 domain-containing protein</fullName>
    </recommendedName>
</protein>
<dbReference type="GeneID" id="17254594"/>
<dbReference type="Pfam" id="PF08923">
    <property type="entry name" value="MAPKK1_Int"/>
    <property type="match status" value="1"/>
</dbReference>
<comment type="similarity">
    <text evidence="1">Belongs to the LAMTOR3 family.</text>
</comment>
<dbReference type="GO" id="GO:0071230">
    <property type="term" value="P:cellular response to amino acid stimulus"/>
    <property type="evidence" value="ECO:0007669"/>
    <property type="project" value="TreeGrafter"/>
</dbReference>
<dbReference type="GO" id="GO:0032008">
    <property type="term" value="P:positive regulation of TOR signaling"/>
    <property type="evidence" value="ECO:0007669"/>
    <property type="project" value="TreeGrafter"/>
</dbReference>
<dbReference type="Proteomes" id="UP000013827">
    <property type="component" value="Unassembled WGS sequence"/>
</dbReference>
<dbReference type="PANTHER" id="PTHR13378">
    <property type="entry name" value="REGULATOR COMPLEX PROTEIN LAMTOR3"/>
    <property type="match status" value="1"/>
</dbReference>
<dbReference type="KEGG" id="ehx:EMIHUDRAFT_374437"/>
<dbReference type="SUPFAM" id="SSF103196">
    <property type="entry name" value="Roadblock/LC7 domain"/>
    <property type="match status" value="1"/>
</dbReference>
<dbReference type="PANTHER" id="PTHR13378:SF1">
    <property type="entry name" value="RAGULATOR COMPLEX PROTEIN LAMTOR3"/>
    <property type="match status" value="1"/>
</dbReference>
<evidence type="ECO:0000313" key="3">
    <source>
        <dbReference type="Proteomes" id="UP000013827"/>
    </source>
</evidence>
<reference evidence="2" key="2">
    <citation type="submission" date="2024-10" db="UniProtKB">
        <authorList>
            <consortium name="EnsemblProtists"/>
        </authorList>
    </citation>
    <scope>IDENTIFICATION</scope>
</reference>